<organism evidence="1 2">
    <name type="scientific">Pristionchus mayeri</name>
    <dbReference type="NCBI Taxonomy" id="1317129"/>
    <lineage>
        <taxon>Eukaryota</taxon>
        <taxon>Metazoa</taxon>
        <taxon>Ecdysozoa</taxon>
        <taxon>Nematoda</taxon>
        <taxon>Chromadorea</taxon>
        <taxon>Rhabditida</taxon>
        <taxon>Rhabditina</taxon>
        <taxon>Diplogasteromorpha</taxon>
        <taxon>Diplogasteroidea</taxon>
        <taxon>Neodiplogasteridae</taxon>
        <taxon>Pristionchus</taxon>
    </lineage>
</organism>
<dbReference type="Proteomes" id="UP001328107">
    <property type="component" value="Unassembled WGS sequence"/>
</dbReference>
<evidence type="ECO:0000313" key="2">
    <source>
        <dbReference type="Proteomes" id="UP001328107"/>
    </source>
</evidence>
<reference evidence="2" key="1">
    <citation type="submission" date="2022-10" db="EMBL/GenBank/DDBJ databases">
        <title>Genome assembly of Pristionchus species.</title>
        <authorList>
            <person name="Yoshida K."/>
            <person name="Sommer R.J."/>
        </authorList>
    </citation>
    <scope>NUCLEOTIDE SEQUENCE [LARGE SCALE GENOMIC DNA]</scope>
    <source>
        <strain evidence="2">RS5460</strain>
    </source>
</reference>
<protein>
    <submittedName>
        <fullName evidence="1">Uncharacterized protein</fullName>
    </submittedName>
</protein>
<name>A0AAN5CG26_9BILA</name>
<dbReference type="AlphaFoldDB" id="A0AAN5CG26"/>
<comment type="caution">
    <text evidence="1">The sequence shown here is derived from an EMBL/GenBank/DDBJ whole genome shotgun (WGS) entry which is preliminary data.</text>
</comment>
<feature type="non-terminal residue" evidence="1">
    <location>
        <position position="1"/>
    </location>
</feature>
<accession>A0AAN5CG26</accession>
<feature type="non-terminal residue" evidence="1">
    <location>
        <position position="282"/>
    </location>
</feature>
<keyword evidence="2" id="KW-1185">Reference proteome</keyword>
<dbReference type="EMBL" id="BTRK01000003">
    <property type="protein sequence ID" value="GMR40806.1"/>
    <property type="molecule type" value="Genomic_DNA"/>
</dbReference>
<proteinExistence type="predicted"/>
<gene>
    <name evidence="1" type="ORF">PMAYCL1PPCAC_11001</name>
</gene>
<evidence type="ECO:0000313" key="1">
    <source>
        <dbReference type="EMBL" id="GMR40806.1"/>
    </source>
</evidence>
<sequence>FRHLYSSQLSSYFIAQNLAMATFDGTPSATTFYDILNKKELLRLIVTHLNLRDRYSAIRVNRAMQCAVATSTVHIDFLSIDSFTPTMIEINIGTKRISGDPSIVFGKLDSVFESAHVEKLWMFEANFNQSIHKLFLKNITFENLLIRPGESLTEGSMEIIIKAKKEVMIDMLTNILSHGDMIAITRPVTFNLTEKAFLSADVFTQLVQRGHSLNLIETDIGSVENLNQIIETVSTSQIHQSIEFWNSNAQVCKSYAKSVQAEFEYPMYRFENSDEQYRHLRA</sequence>